<dbReference type="STRING" id="371042.NG99_01450"/>
<sequence>MKVYYFKIAAGNFGDDLNAWLWDELLPGVFDDDESLRFAGIGTILSSSLPQAKNWIVFSSGVGYGRLPYNFGGEGWDIVSVRGPLSAHILGLPKEKAITDGAALLASLPEFQPLPEAERSGTIFIPHHDALHTGRWQQVCEMAGIEFVSPQNESKYVINKIRKAKLVLADAMHAAIIADAMRVPWVPLVTSDQINTFKWLDWTQTIQQGYNPLVLGGSSMREAWRNKSLPFYGEKYFYPNADIDTVINEFIRARKLKNKSWWPKYTRYSRYFTANAPDRMFQRMENKSPRSWDNAYMERASERLARASESTSYLSEDAVFNDNLQKLQEKLLTVKNYVKPSSV</sequence>
<gene>
    <name evidence="1" type="ORF">NG99_01450</name>
</gene>
<evidence type="ECO:0000313" key="2">
    <source>
        <dbReference type="Proteomes" id="UP000030351"/>
    </source>
</evidence>
<dbReference type="Proteomes" id="UP000030351">
    <property type="component" value="Unassembled WGS sequence"/>
</dbReference>
<name>A0A0A3ZDE8_9GAMM</name>
<dbReference type="AlphaFoldDB" id="A0A0A3ZDE8"/>
<proteinExistence type="predicted"/>
<evidence type="ECO:0000313" key="1">
    <source>
        <dbReference type="EMBL" id="KGT95834.1"/>
    </source>
</evidence>
<organism evidence="1 2">
    <name type="scientific">Erwinia typographi</name>
    <dbReference type="NCBI Taxonomy" id="371042"/>
    <lineage>
        <taxon>Bacteria</taxon>
        <taxon>Pseudomonadati</taxon>
        <taxon>Pseudomonadota</taxon>
        <taxon>Gammaproteobacteria</taxon>
        <taxon>Enterobacterales</taxon>
        <taxon>Erwiniaceae</taxon>
        <taxon>Erwinia</taxon>
    </lineage>
</organism>
<dbReference type="EMBL" id="JRUQ01000006">
    <property type="protein sequence ID" value="KGT95834.1"/>
    <property type="molecule type" value="Genomic_DNA"/>
</dbReference>
<accession>A0A0A3ZDE8</accession>
<reference evidence="1 2" key="1">
    <citation type="submission" date="2014-10" db="EMBL/GenBank/DDBJ databases">
        <title>Genome sequence of Erwinia typographi M043b.</title>
        <authorList>
            <person name="Chan K.-G."/>
            <person name="Tan W.-S."/>
        </authorList>
    </citation>
    <scope>NUCLEOTIDE SEQUENCE [LARGE SCALE GENOMIC DNA]</scope>
    <source>
        <strain evidence="1 2">M043b</strain>
    </source>
</reference>
<comment type="caution">
    <text evidence="1">The sequence shown here is derived from an EMBL/GenBank/DDBJ whole genome shotgun (WGS) entry which is preliminary data.</text>
</comment>
<dbReference type="RefSeq" id="WP_034887641.1">
    <property type="nucleotide sequence ID" value="NZ_JRUQ01000006.1"/>
</dbReference>
<dbReference type="OrthoDB" id="9803627at2"/>
<protein>
    <submittedName>
        <fullName evidence="1">Exosortase</fullName>
    </submittedName>
</protein>
<keyword evidence="2" id="KW-1185">Reference proteome</keyword>
<dbReference type="eggNOG" id="COG2327">
    <property type="taxonomic scope" value="Bacteria"/>
</dbReference>